<gene>
    <name evidence="2" type="ORF">WMSIL1_LOCUS3626</name>
</gene>
<dbReference type="SUPFAM" id="SSF51735">
    <property type="entry name" value="NAD(P)-binding Rossmann-fold domains"/>
    <property type="match status" value="1"/>
</dbReference>
<dbReference type="AlphaFoldDB" id="A0A564YAU3"/>
<feature type="region of interest" description="Disordered" evidence="1">
    <location>
        <begin position="24"/>
        <end position="50"/>
    </location>
</feature>
<feature type="non-terminal residue" evidence="2">
    <location>
        <position position="1"/>
    </location>
</feature>
<accession>A0A564YAU3</accession>
<dbReference type="EMBL" id="CABIJS010000111">
    <property type="protein sequence ID" value="VUZ43683.1"/>
    <property type="molecule type" value="Genomic_DNA"/>
</dbReference>
<evidence type="ECO:0008006" key="4">
    <source>
        <dbReference type="Google" id="ProtNLM"/>
    </source>
</evidence>
<dbReference type="InterPro" id="IPR051783">
    <property type="entry name" value="NAD(P)-dependent_oxidoreduct"/>
</dbReference>
<sequence>TFLSGSLAQHLAACKPGLALNEEDEIKEEEDKEESLVEQESSGTSDPTGYRVIGTLSNPNVLPPSNYVETILKYEDRRDFYEHIFECDCIIYNITGDENQAEEALWVANSLANDLQRINRRKTFILVTHLLTWARSKFDHAMSKHPTFEEGDHAKRKPHPLYKQQYEVERAIYNLGKRHKKKLAVYVVASGIPYGGREDVFEQFFLKAWMNSRDLEVYGDGNNIIPTIHSKDLARIIQAVFENRPKSRYIVARDGSESTLGSIIGAISKKFSTGEIRNLSEFDLFRLRDVSKVHIDQLMMDIVINTPTTDEELPISWQFRDGIIANIDKLAAEYLEEKNFKPLRIFIIGAPFVGKSTLATALARHYGLHYIHITPVLLEAYLRLRTPIIELEQIRLKKEQEKKEKRKQMSLHESQPTSPQPLPTAPYVDQLNSATLPPSDVDLVTDPTEITETIFPEPQLDKQNPEILDEEQGIFVKSCFQSHLKIRALCWMVGLLHSNKWKRYLKIQMK</sequence>
<evidence type="ECO:0000313" key="3">
    <source>
        <dbReference type="Proteomes" id="UP000321570"/>
    </source>
</evidence>
<dbReference type="Proteomes" id="UP000321570">
    <property type="component" value="Unassembled WGS sequence"/>
</dbReference>
<feature type="compositionally biased region" description="Polar residues" evidence="1">
    <location>
        <begin position="38"/>
        <end position="47"/>
    </location>
</feature>
<evidence type="ECO:0000313" key="2">
    <source>
        <dbReference type="EMBL" id="VUZ43683.1"/>
    </source>
</evidence>
<name>A0A564YAU3_HYMDI</name>
<feature type="region of interest" description="Disordered" evidence="1">
    <location>
        <begin position="402"/>
        <end position="426"/>
    </location>
</feature>
<dbReference type="PANTHER" id="PTHR48079:SF6">
    <property type="entry name" value="NAD(P)-BINDING DOMAIN-CONTAINING PROTEIN-RELATED"/>
    <property type="match status" value="1"/>
</dbReference>
<organism evidence="2 3">
    <name type="scientific">Hymenolepis diminuta</name>
    <name type="common">Rat tapeworm</name>
    <dbReference type="NCBI Taxonomy" id="6216"/>
    <lineage>
        <taxon>Eukaryota</taxon>
        <taxon>Metazoa</taxon>
        <taxon>Spiralia</taxon>
        <taxon>Lophotrochozoa</taxon>
        <taxon>Platyhelminthes</taxon>
        <taxon>Cestoda</taxon>
        <taxon>Eucestoda</taxon>
        <taxon>Cyclophyllidea</taxon>
        <taxon>Hymenolepididae</taxon>
        <taxon>Hymenolepis</taxon>
    </lineage>
</organism>
<dbReference type="InterPro" id="IPR027417">
    <property type="entry name" value="P-loop_NTPase"/>
</dbReference>
<proteinExistence type="predicted"/>
<feature type="compositionally biased region" description="Acidic residues" evidence="1">
    <location>
        <begin position="24"/>
        <end position="37"/>
    </location>
</feature>
<protein>
    <recommendedName>
        <fullName evidence="4">Adenylate kinase 7</fullName>
    </recommendedName>
</protein>
<dbReference type="PANTHER" id="PTHR48079">
    <property type="entry name" value="PROTEIN YEEZ"/>
    <property type="match status" value="1"/>
</dbReference>
<reference evidence="2 3" key="1">
    <citation type="submission" date="2019-07" db="EMBL/GenBank/DDBJ databases">
        <authorList>
            <person name="Jastrzebski P J."/>
            <person name="Paukszto L."/>
            <person name="Jastrzebski P J."/>
        </authorList>
    </citation>
    <scope>NUCLEOTIDE SEQUENCE [LARGE SCALE GENOMIC DNA]</scope>
    <source>
        <strain evidence="2 3">WMS-il1</strain>
    </source>
</reference>
<dbReference type="GO" id="GO:0004029">
    <property type="term" value="F:aldehyde dehydrogenase (NAD+) activity"/>
    <property type="evidence" value="ECO:0007669"/>
    <property type="project" value="TreeGrafter"/>
</dbReference>
<keyword evidence="3" id="KW-1185">Reference proteome</keyword>
<dbReference type="Gene3D" id="3.40.50.720">
    <property type="entry name" value="NAD(P)-binding Rossmann-like Domain"/>
    <property type="match status" value="1"/>
</dbReference>
<evidence type="ECO:0000256" key="1">
    <source>
        <dbReference type="SAM" id="MobiDB-lite"/>
    </source>
</evidence>
<dbReference type="Gene3D" id="3.40.50.300">
    <property type="entry name" value="P-loop containing nucleotide triphosphate hydrolases"/>
    <property type="match status" value="1"/>
</dbReference>
<dbReference type="GO" id="GO:0005737">
    <property type="term" value="C:cytoplasm"/>
    <property type="evidence" value="ECO:0007669"/>
    <property type="project" value="TreeGrafter"/>
</dbReference>
<dbReference type="InterPro" id="IPR036291">
    <property type="entry name" value="NAD(P)-bd_dom_sf"/>
</dbReference>
<dbReference type="SUPFAM" id="SSF52540">
    <property type="entry name" value="P-loop containing nucleoside triphosphate hydrolases"/>
    <property type="match status" value="1"/>
</dbReference>